<dbReference type="SUPFAM" id="SSF48403">
    <property type="entry name" value="Ankyrin repeat"/>
    <property type="match status" value="1"/>
</dbReference>
<dbReference type="PANTHER" id="PTHR24173:SF74">
    <property type="entry name" value="ANKYRIN REPEAT DOMAIN-CONTAINING PROTEIN 16"/>
    <property type="match status" value="1"/>
</dbReference>
<name>C1BNG7_CALRO</name>
<dbReference type="InterPro" id="IPR036770">
    <property type="entry name" value="Ankyrin_rpt-contain_sf"/>
</dbReference>
<dbReference type="InterPro" id="IPR002110">
    <property type="entry name" value="Ankyrin_rpt"/>
</dbReference>
<evidence type="ECO:0000256" key="1">
    <source>
        <dbReference type="ARBA" id="ARBA00022737"/>
    </source>
</evidence>
<accession>C1BNG7</accession>
<dbReference type="AlphaFoldDB" id="C1BNG7"/>
<dbReference type="EMBL" id="BT076146">
    <property type="protein sequence ID" value="ACO10570.1"/>
    <property type="molecule type" value="mRNA"/>
</dbReference>
<protein>
    <submittedName>
        <fullName evidence="4">Ankyrin repeat, SAM and basic leucine zipper domain-containing protein 1</fullName>
    </submittedName>
</protein>
<dbReference type="Gene3D" id="1.10.150.50">
    <property type="entry name" value="Transcription Factor, Ets-1"/>
    <property type="match status" value="1"/>
</dbReference>
<dbReference type="Pfam" id="PF12796">
    <property type="entry name" value="Ank_2"/>
    <property type="match status" value="1"/>
</dbReference>
<dbReference type="InterPro" id="IPR013761">
    <property type="entry name" value="SAM/pointed_sf"/>
</dbReference>
<proteinExistence type="evidence at transcript level"/>
<dbReference type="Gene3D" id="1.25.40.20">
    <property type="entry name" value="Ankyrin repeat-containing domain"/>
    <property type="match status" value="1"/>
</dbReference>
<feature type="repeat" description="ANK" evidence="3">
    <location>
        <begin position="162"/>
        <end position="194"/>
    </location>
</feature>
<evidence type="ECO:0000256" key="3">
    <source>
        <dbReference type="PROSITE-ProRule" id="PRU00023"/>
    </source>
</evidence>
<dbReference type="PROSITE" id="PS50088">
    <property type="entry name" value="ANK_REPEAT"/>
    <property type="match status" value="1"/>
</dbReference>
<gene>
    <name evidence="4" type="primary">ASZ1</name>
</gene>
<keyword evidence="1" id="KW-0677">Repeat</keyword>
<dbReference type="PROSITE" id="PS50297">
    <property type="entry name" value="ANK_REP_REGION"/>
    <property type="match status" value="1"/>
</dbReference>
<reference evidence="4" key="1">
    <citation type="submission" date="2009-03" db="EMBL/GenBank/DDBJ databases">
        <title>Caligus rogercresseyi ESTs and full-length cDNAs.</title>
        <authorList>
            <person name="Yasuike M."/>
            <person name="von Schalburg K."/>
            <person name="Cooper G."/>
            <person name="Leong J."/>
            <person name="Jones S.R.M."/>
            <person name="Koop B.F."/>
        </authorList>
    </citation>
    <scope>NUCLEOTIDE SEQUENCE</scope>
    <source>
        <tissue evidence="4">Whole tissue</tissue>
    </source>
</reference>
<organism evidence="4">
    <name type="scientific">Caligus rogercresseyi</name>
    <name type="common">Sea louse</name>
    <dbReference type="NCBI Taxonomy" id="217165"/>
    <lineage>
        <taxon>Eukaryota</taxon>
        <taxon>Metazoa</taxon>
        <taxon>Ecdysozoa</taxon>
        <taxon>Arthropoda</taxon>
        <taxon>Crustacea</taxon>
        <taxon>Multicrustacea</taxon>
        <taxon>Hexanauplia</taxon>
        <taxon>Copepoda</taxon>
        <taxon>Siphonostomatoida</taxon>
        <taxon>Caligidae</taxon>
        <taxon>Caligus</taxon>
    </lineage>
</organism>
<dbReference type="PANTHER" id="PTHR24173">
    <property type="entry name" value="ANKYRIN REPEAT CONTAINING"/>
    <property type="match status" value="1"/>
</dbReference>
<keyword evidence="2 3" id="KW-0040">ANK repeat</keyword>
<sequence>MARPAGFSDSEDDFDDFIVSNEEYLGERHSPENPKEKDIFEDLQVPSFSGELTADGFKRDLYDGNLEGVRAYVKLQEPEIRSPLVTSSSNWKDLSPLEITASYGHASLLAYLLEISSAESPEDGPCPLMAIASSSANKNDLLACSKIILQQGDDVNRIDATSGMSPLMMAAKFGFVEFVELLHKQGSEVDNRDYNKWTALCHAANAGHGDVVRYLLVQGQASLSVVTSEGFEPSDLAERKGHRHVLEIMDAFSEVRSVFRGACKGPEGAPDISMILRGFGLSTDEMEAFFREGVTDLATLISLTERDISDRIGINRIGVVKSISAFIKDLHRKEWKRSCLPKVQIYDPSKGLKFSCPESISVMGNVRKQLLYLRSTIIYLQRGIDQNPEVLNIGKDVGNVGDLYNTCRASVSDSEGLLRDIVSFRRTLKPYLGQEDFLPVDEIKDIKRGRRPMIWAISPGNNRHYVRNKELPLGASYYLFILL</sequence>
<dbReference type="SMART" id="SM00248">
    <property type="entry name" value="ANK"/>
    <property type="match status" value="3"/>
</dbReference>
<evidence type="ECO:0000313" key="4">
    <source>
        <dbReference type="EMBL" id="ACO10570.1"/>
    </source>
</evidence>
<evidence type="ECO:0000256" key="2">
    <source>
        <dbReference type="ARBA" id="ARBA00023043"/>
    </source>
</evidence>